<evidence type="ECO:0000313" key="3">
    <source>
        <dbReference type="Proteomes" id="UP001377567"/>
    </source>
</evidence>
<dbReference type="InterPro" id="IPR018712">
    <property type="entry name" value="Tle1-like_cat"/>
</dbReference>
<sequence>MSDKDKIRVPLGGSCGDLHGTCFLKRSRKRAAKQAQLSVCMVKNIVLCFDGTRENFGPRPYTNVLKIYRLLDTVNQVCYYQPGIGTESGVDTADSLRELLSLSLLRNTMDTLFAFSLDEHIMSAYIFLMQNFEEGDSVYMFGFSRGAFLARVLAGMIERVGLLNDGLGDMVGMAWKLYKSWEFAEQPSQPDYMTTLIQEFRRIFCRPYNVNIEFQGLFDSVNSVGLFRERMFPCTQRSNIVQHVRHAVSIDERRGKFKQVSFTPTAYFPRLFSLEYKMCDKRPPSMVSQCIENAEQLCHSNVGSQVSLNPTTKLSRTLSAPLVQVRRSYIGIGNQDPTLNRGTVSSNMNLGLMNNTHNSILKQKETELKPSMNPCYTNHCTNLPKKRMAMNSKSVLPNSLNRKASSSLHCSQSTAAGRFKFRQDIVLGNFLSHYPYNDLADLPSTTNTLTPDLKEKWFPGDHCDIGGGWDPEMGTTDCLSDVSLRWILGESIKCGVKFKSGKVRKFAALHPSMVSLFSPSHDYLNFNISNGQIDTAESCELFHSCAQQEVVQGMQDIPVSQSSSLYNSEYFLGPPSPRRGDPQFHGNCTKLNKFMTFIWWVLELLPIGIRIEDRDGKWRNIYVPNLGRRRYIPYDADMHWSVFWRMKYDLDYNPTNLPSYVTDILSSKLGYLVGEHERSHPTLLCHSNLPCQDIIRHNIEKSWYDFSQISGPPNASYYEALYNVVQWERENWSHVPDDLAALLAENGDL</sequence>
<gene>
    <name evidence="2" type="ORF">DAKH74_041470</name>
</gene>
<dbReference type="EMBL" id="BTGD01000013">
    <property type="protein sequence ID" value="GMM57531.1"/>
    <property type="molecule type" value="Genomic_DNA"/>
</dbReference>
<accession>A0AAV5S277</accession>
<protein>
    <recommendedName>
        <fullName evidence="1">T6SS Phospholipase effector Tle1-like catalytic domain-containing protein</fullName>
    </recommendedName>
</protein>
<dbReference type="PANTHER" id="PTHR33840:SF2">
    <property type="entry name" value="TLE1 PHOSPHOLIPASE DOMAIN-CONTAINING PROTEIN"/>
    <property type="match status" value="1"/>
</dbReference>
<dbReference type="Pfam" id="PF09994">
    <property type="entry name" value="T6SS_Tle1-like_cat"/>
    <property type="match status" value="1"/>
</dbReference>
<comment type="caution">
    <text evidence="2">The sequence shown here is derived from an EMBL/GenBank/DDBJ whole genome shotgun (WGS) entry which is preliminary data.</text>
</comment>
<feature type="domain" description="T6SS Phospholipase effector Tle1-like catalytic" evidence="1">
    <location>
        <begin position="43"/>
        <end position="489"/>
    </location>
</feature>
<dbReference type="PANTHER" id="PTHR33840">
    <property type="match status" value="1"/>
</dbReference>
<keyword evidence="3" id="KW-1185">Reference proteome</keyword>
<proteinExistence type="predicted"/>
<evidence type="ECO:0000259" key="1">
    <source>
        <dbReference type="Pfam" id="PF09994"/>
    </source>
</evidence>
<evidence type="ECO:0000313" key="2">
    <source>
        <dbReference type="EMBL" id="GMM57531.1"/>
    </source>
</evidence>
<dbReference type="Proteomes" id="UP001377567">
    <property type="component" value="Unassembled WGS sequence"/>
</dbReference>
<reference evidence="2 3" key="1">
    <citation type="journal article" date="2023" name="Elife">
        <title>Identification of key yeast species and microbe-microbe interactions impacting larval growth of Drosophila in the wild.</title>
        <authorList>
            <person name="Mure A."/>
            <person name="Sugiura Y."/>
            <person name="Maeda R."/>
            <person name="Honda K."/>
            <person name="Sakurai N."/>
            <person name="Takahashi Y."/>
            <person name="Watada M."/>
            <person name="Katoh T."/>
            <person name="Gotoh A."/>
            <person name="Gotoh Y."/>
            <person name="Taniguchi I."/>
            <person name="Nakamura K."/>
            <person name="Hayashi T."/>
            <person name="Katayama T."/>
            <person name="Uemura T."/>
            <person name="Hattori Y."/>
        </authorList>
    </citation>
    <scope>NUCLEOTIDE SEQUENCE [LARGE SCALE GENOMIC DNA]</scope>
    <source>
        <strain evidence="2 3">KH-74</strain>
    </source>
</reference>
<dbReference type="AlphaFoldDB" id="A0AAV5S277"/>
<organism evidence="2 3">
    <name type="scientific">Maudiozyma humilis</name>
    <name type="common">Sour dough yeast</name>
    <name type="synonym">Kazachstania humilis</name>
    <dbReference type="NCBI Taxonomy" id="51915"/>
    <lineage>
        <taxon>Eukaryota</taxon>
        <taxon>Fungi</taxon>
        <taxon>Dikarya</taxon>
        <taxon>Ascomycota</taxon>
        <taxon>Saccharomycotina</taxon>
        <taxon>Saccharomycetes</taxon>
        <taxon>Saccharomycetales</taxon>
        <taxon>Saccharomycetaceae</taxon>
        <taxon>Maudiozyma</taxon>
    </lineage>
</organism>
<name>A0AAV5S277_MAUHU</name>